<evidence type="ECO:0000313" key="1">
    <source>
        <dbReference type="EMBL" id="GFS01829.1"/>
    </source>
</evidence>
<organism evidence="1 2">
    <name type="scientific">Elysia marginata</name>
    <dbReference type="NCBI Taxonomy" id="1093978"/>
    <lineage>
        <taxon>Eukaryota</taxon>
        <taxon>Metazoa</taxon>
        <taxon>Spiralia</taxon>
        <taxon>Lophotrochozoa</taxon>
        <taxon>Mollusca</taxon>
        <taxon>Gastropoda</taxon>
        <taxon>Heterobranchia</taxon>
        <taxon>Euthyneura</taxon>
        <taxon>Panpulmonata</taxon>
        <taxon>Sacoglossa</taxon>
        <taxon>Placobranchoidea</taxon>
        <taxon>Plakobranchidae</taxon>
        <taxon>Elysia</taxon>
    </lineage>
</organism>
<gene>
    <name evidence="1" type="ORF">ElyMa_006432000</name>
</gene>
<proteinExistence type="predicted"/>
<name>A0AAV4HUE4_9GAST</name>
<keyword evidence="2" id="KW-1185">Reference proteome</keyword>
<sequence>MTIITNPVRLTHLTIIIKKNFDARNMANTISIILQPPPSPPMPLPLLPPPTLPRYQCDYHRESSPSRTLYHHHLKKFDTKDVTIIITIIITTMTTTKTTISTTIANL</sequence>
<dbReference type="EMBL" id="BMAT01012903">
    <property type="protein sequence ID" value="GFS01829.1"/>
    <property type="molecule type" value="Genomic_DNA"/>
</dbReference>
<protein>
    <submittedName>
        <fullName evidence="1">Uncharacterized protein</fullName>
    </submittedName>
</protein>
<accession>A0AAV4HUE4</accession>
<comment type="caution">
    <text evidence="1">The sequence shown here is derived from an EMBL/GenBank/DDBJ whole genome shotgun (WGS) entry which is preliminary data.</text>
</comment>
<dbReference type="AlphaFoldDB" id="A0AAV4HUE4"/>
<dbReference type="Proteomes" id="UP000762676">
    <property type="component" value="Unassembled WGS sequence"/>
</dbReference>
<evidence type="ECO:0000313" key="2">
    <source>
        <dbReference type="Proteomes" id="UP000762676"/>
    </source>
</evidence>
<reference evidence="1 2" key="1">
    <citation type="journal article" date="2021" name="Elife">
        <title>Chloroplast acquisition without the gene transfer in kleptoplastic sea slugs, Plakobranchus ocellatus.</title>
        <authorList>
            <person name="Maeda T."/>
            <person name="Takahashi S."/>
            <person name="Yoshida T."/>
            <person name="Shimamura S."/>
            <person name="Takaki Y."/>
            <person name="Nagai Y."/>
            <person name="Toyoda A."/>
            <person name="Suzuki Y."/>
            <person name="Arimoto A."/>
            <person name="Ishii H."/>
            <person name="Satoh N."/>
            <person name="Nishiyama T."/>
            <person name="Hasebe M."/>
            <person name="Maruyama T."/>
            <person name="Minagawa J."/>
            <person name="Obokata J."/>
            <person name="Shigenobu S."/>
        </authorList>
    </citation>
    <scope>NUCLEOTIDE SEQUENCE [LARGE SCALE GENOMIC DNA]</scope>
</reference>